<dbReference type="STRING" id="598659.NAMH_1087"/>
<dbReference type="InterPro" id="IPR004538">
    <property type="entry name" value="Hemolysin_A/TlyA"/>
</dbReference>
<sequence>MRLDQYLVTNEYTFSRNKAQEIIKSGYVKVNDKIIKKPSFKIAETDSVEVLQNDGYVSRAAYKLKNYLQKHGINFENKTVLDIGSSTGGFTQVALEEGAQKVVSVDVGREQLHETLRSNPKIELFENTDIREFSYPEKFDVIVSDVSFISLLKIIDKIDELSKNEIILLFKPQFEVGKEVKRDKRGVVTDKEAIQKAKENFEKECMNFGWELVRSEESSIKGKEGNTEFIYHFKKV</sequence>
<dbReference type="Pfam" id="PF01479">
    <property type="entry name" value="S4"/>
    <property type="match status" value="1"/>
</dbReference>
<accession>B9LA28</accession>
<dbReference type="SMART" id="SM00363">
    <property type="entry name" value="S4"/>
    <property type="match status" value="1"/>
</dbReference>
<evidence type="ECO:0000256" key="3">
    <source>
        <dbReference type="PROSITE-ProRule" id="PRU00182"/>
    </source>
</evidence>
<gene>
    <name evidence="5" type="ordered locus">NAMH_1087</name>
</gene>
<proteinExistence type="inferred from homology"/>
<protein>
    <submittedName>
        <fullName evidence="5">Hemolysin A</fullName>
    </submittedName>
</protein>
<organism evidence="5 6">
    <name type="scientific">Nautilia profundicola (strain ATCC BAA-1463 / DSM 18972 / AmH)</name>
    <dbReference type="NCBI Taxonomy" id="598659"/>
    <lineage>
        <taxon>Bacteria</taxon>
        <taxon>Pseudomonadati</taxon>
        <taxon>Campylobacterota</taxon>
        <taxon>Epsilonproteobacteria</taxon>
        <taxon>Nautiliales</taxon>
        <taxon>Nautiliaceae</taxon>
        <taxon>Nautilia</taxon>
    </lineage>
</organism>
<dbReference type="Gene3D" id="3.40.50.150">
    <property type="entry name" value="Vaccinia Virus protein VP39"/>
    <property type="match status" value="1"/>
</dbReference>
<keyword evidence="1 3" id="KW-0694">RNA-binding</keyword>
<evidence type="ECO:0000313" key="6">
    <source>
        <dbReference type="Proteomes" id="UP000000448"/>
    </source>
</evidence>
<dbReference type="PANTHER" id="PTHR32319:SF0">
    <property type="entry name" value="BACTERIAL HEMOLYSIN-LIKE PROTEIN"/>
    <property type="match status" value="1"/>
</dbReference>
<dbReference type="eggNOG" id="COG1189">
    <property type="taxonomic scope" value="Bacteria"/>
</dbReference>
<comment type="similarity">
    <text evidence="2">Belongs to the TlyA family.</text>
</comment>
<evidence type="ECO:0000313" key="5">
    <source>
        <dbReference type="EMBL" id="ACM93513.1"/>
    </source>
</evidence>
<dbReference type="PROSITE" id="PS50889">
    <property type="entry name" value="S4"/>
    <property type="match status" value="1"/>
</dbReference>
<dbReference type="EMBL" id="CP001279">
    <property type="protein sequence ID" value="ACM93513.1"/>
    <property type="molecule type" value="Genomic_DNA"/>
</dbReference>
<keyword evidence="6" id="KW-1185">Reference proteome</keyword>
<evidence type="ECO:0000256" key="2">
    <source>
        <dbReference type="ARBA" id="ARBA00029460"/>
    </source>
</evidence>
<dbReference type="GO" id="GO:0032259">
    <property type="term" value="P:methylation"/>
    <property type="evidence" value="ECO:0007669"/>
    <property type="project" value="InterPro"/>
</dbReference>
<dbReference type="InterPro" id="IPR047048">
    <property type="entry name" value="TlyA"/>
</dbReference>
<dbReference type="Gene3D" id="3.10.290.10">
    <property type="entry name" value="RNA-binding S4 domain"/>
    <property type="match status" value="1"/>
</dbReference>
<dbReference type="InterPro" id="IPR002942">
    <property type="entry name" value="S4_RNA-bd"/>
</dbReference>
<dbReference type="NCBIfam" id="TIGR00478">
    <property type="entry name" value="tly"/>
    <property type="match status" value="1"/>
</dbReference>
<dbReference type="Pfam" id="PF01728">
    <property type="entry name" value="FtsJ"/>
    <property type="match status" value="1"/>
</dbReference>
<evidence type="ECO:0000256" key="1">
    <source>
        <dbReference type="ARBA" id="ARBA00022884"/>
    </source>
</evidence>
<dbReference type="PANTHER" id="PTHR32319">
    <property type="entry name" value="BACTERIAL HEMOLYSIN-LIKE PROTEIN"/>
    <property type="match status" value="1"/>
</dbReference>
<reference evidence="5 6" key="1">
    <citation type="journal article" date="2009" name="PLoS Genet.">
        <title>Adaptations to submarine hydrothermal environments exemplified by the genome of Nautilia profundicola.</title>
        <authorList>
            <person name="Campbell B.J."/>
            <person name="Smith J.L."/>
            <person name="Hanson T.E."/>
            <person name="Klotz M.G."/>
            <person name="Stein L.Y."/>
            <person name="Lee C.K."/>
            <person name="Wu D."/>
            <person name="Robinson J.M."/>
            <person name="Khouri H.M."/>
            <person name="Eisen J.A."/>
            <person name="Cary S.C."/>
        </authorList>
    </citation>
    <scope>NUCLEOTIDE SEQUENCE [LARGE SCALE GENOMIC DNA]</scope>
    <source>
        <strain evidence="6">ATCC BAA-1463 / DSM 18972 / AmH</strain>
    </source>
</reference>
<feature type="domain" description="RNA-binding S4" evidence="4">
    <location>
        <begin position="1"/>
        <end position="65"/>
    </location>
</feature>
<dbReference type="InterPro" id="IPR036986">
    <property type="entry name" value="S4_RNA-bd_sf"/>
</dbReference>
<dbReference type="InterPro" id="IPR002877">
    <property type="entry name" value="RNA_MeTrfase_FtsJ_dom"/>
</dbReference>
<dbReference type="SUPFAM" id="SSF53335">
    <property type="entry name" value="S-adenosyl-L-methionine-dependent methyltransferases"/>
    <property type="match status" value="1"/>
</dbReference>
<dbReference type="CDD" id="cd02440">
    <property type="entry name" value="AdoMet_MTases"/>
    <property type="match status" value="1"/>
</dbReference>
<evidence type="ECO:0000259" key="4">
    <source>
        <dbReference type="SMART" id="SM00363"/>
    </source>
</evidence>
<dbReference type="InterPro" id="IPR029063">
    <property type="entry name" value="SAM-dependent_MTases_sf"/>
</dbReference>
<dbReference type="AlphaFoldDB" id="B9LA28"/>
<dbReference type="GO" id="GO:0008168">
    <property type="term" value="F:methyltransferase activity"/>
    <property type="evidence" value="ECO:0007669"/>
    <property type="project" value="InterPro"/>
</dbReference>
<dbReference type="KEGG" id="nam:NAMH_1087"/>
<dbReference type="GO" id="GO:0003723">
    <property type="term" value="F:RNA binding"/>
    <property type="evidence" value="ECO:0007669"/>
    <property type="project" value="UniProtKB-KW"/>
</dbReference>
<name>B9LA28_NAUPA</name>
<dbReference type="OrthoDB" id="9784736at2"/>
<dbReference type="CDD" id="cd00165">
    <property type="entry name" value="S4"/>
    <property type="match status" value="1"/>
</dbReference>
<dbReference type="HOGENOM" id="CLU_058015_1_0_7"/>
<dbReference type="RefSeq" id="WP_015902565.1">
    <property type="nucleotide sequence ID" value="NC_012115.1"/>
</dbReference>
<dbReference type="Proteomes" id="UP000000448">
    <property type="component" value="Chromosome"/>
</dbReference>